<feature type="signal peptide" evidence="1">
    <location>
        <begin position="1"/>
        <end position="24"/>
    </location>
</feature>
<feature type="chain" id="PRO_5026229344" description="PiggyBac transposable element-derived protein domain-containing protein" evidence="1">
    <location>
        <begin position="25"/>
        <end position="194"/>
    </location>
</feature>
<gene>
    <name evidence="2" type="ORF">AGLY_013410</name>
</gene>
<accession>A0A6G0T7J2</accession>
<dbReference type="Proteomes" id="UP000475862">
    <property type="component" value="Unassembled WGS sequence"/>
</dbReference>
<protein>
    <recommendedName>
        <fullName evidence="4">PiggyBac transposable element-derived protein domain-containing protein</fullName>
    </recommendedName>
</protein>
<keyword evidence="1" id="KW-0732">Signal</keyword>
<sequence length="194" mass="22564">MCYINSFISVSVFIFILTFNDRVCDRCVRKLYDPCYRCKKTIKRVSQVSITITKRNFNIYYYTVLTKKKSQVKSSVFDPCKYSITSITTLNENVKEILNQNENDGCMIVNETEKEYNNTLNERRLGVSRWVYIENDLSTSAVIGAYLKHEKSLSVMSSGNPSKYNIYPIDQYNPTCSCDLINSHKKTKFNILLK</sequence>
<dbReference type="EMBL" id="VYZN01000054">
    <property type="protein sequence ID" value="KAE9526762.1"/>
    <property type="molecule type" value="Genomic_DNA"/>
</dbReference>
<organism evidence="2 3">
    <name type="scientific">Aphis glycines</name>
    <name type="common">Soybean aphid</name>
    <dbReference type="NCBI Taxonomy" id="307491"/>
    <lineage>
        <taxon>Eukaryota</taxon>
        <taxon>Metazoa</taxon>
        <taxon>Ecdysozoa</taxon>
        <taxon>Arthropoda</taxon>
        <taxon>Hexapoda</taxon>
        <taxon>Insecta</taxon>
        <taxon>Pterygota</taxon>
        <taxon>Neoptera</taxon>
        <taxon>Paraneoptera</taxon>
        <taxon>Hemiptera</taxon>
        <taxon>Sternorrhyncha</taxon>
        <taxon>Aphidomorpha</taxon>
        <taxon>Aphidoidea</taxon>
        <taxon>Aphididae</taxon>
        <taxon>Aphidini</taxon>
        <taxon>Aphis</taxon>
        <taxon>Aphis</taxon>
    </lineage>
</organism>
<name>A0A6G0T7J2_APHGL</name>
<proteinExistence type="predicted"/>
<evidence type="ECO:0000313" key="2">
    <source>
        <dbReference type="EMBL" id="KAE9526762.1"/>
    </source>
</evidence>
<dbReference type="AlphaFoldDB" id="A0A6G0T7J2"/>
<keyword evidence="3" id="KW-1185">Reference proteome</keyword>
<evidence type="ECO:0000256" key="1">
    <source>
        <dbReference type="SAM" id="SignalP"/>
    </source>
</evidence>
<comment type="caution">
    <text evidence="2">The sequence shown here is derived from an EMBL/GenBank/DDBJ whole genome shotgun (WGS) entry which is preliminary data.</text>
</comment>
<evidence type="ECO:0008006" key="4">
    <source>
        <dbReference type="Google" id="ProtNLM"/>
    </source>
</evidence>
<evidence type="ECO:0000313" key="3">
    <source>
        <dbReference type="Proteomes" id="UP000475862"/>
    </source>
</evidence>
<reference evidence="2 3" key="1">
    <citation type="submission" date="2019-08" db="EMBL/GenBank/DDBJ databases">
        <title>The genome of the soybean aphid Biotype 1, its phylome, world population structure and adaptation to the North American continent.</title>
        <authorList>
            <person name="Giordano R."/>
            <person name="Donthu R.K."/>
            <person name="Hernandez A.G."/>
            <person name="Wright C.L."/>
            <person name="Zimin A.V."/>
        </authorList>
    </citation>
    <scope>NUCLEOTIDE SEQUENCE [LARGE SCALE GENOMIC DNA]</scope>
    <source>
        <tissue evidence="2">Whole aphids</tissue>
    </source>
</reference>